<dbReference type="InterPro" id="IPR023214">
    <property type="entry name" value="HAD_sf"/>
</dbReference>
<proteinExistence type="predicted"/>
<sequence length="285" mass="31328">MKYEAVIIDLDGTLLNDNEEICSTNCEAIQHALCHGYKVTLASGRPHELMIPYVEQLQLTESIICCNGAYQYDPLKNEMLMEQALPQAAATSLLNLLNEGHFDFTLYCKKGVFAQKVSKHTMNLEDKARKVGIELPINIVSSLGNLITEAGTIYKVLVSSEDKVALCQLRDTLETQFSKKTFQADLSTPTKLDITSAFATKGNAAGKWLERQNINSNNAIAFGDGDNDSSLFHLVGEPVAMANASPFLKGLANLIVTNNNGCGIGQYLRLVVEEGQHVYQPTFNY</sequence>
<dbReference type="GO" id="GO:0005829">
    <property type="term" value="C:cytosol"/>
    <property type="evidence" value="ECO:0007669"/>
    <property type="project" value="TreeGrafter"/>
</dbReference>
<dbReference type="PANTHER" id="PTHR10000:SF58">
    <property type="entry name" value="PYRIDOXAL PHOSPHATE PHOSPHATASE YBHA"/>
    <property type="match status" value="1"/>
</dbReference>
<dbReference type="NCBIfam" id="TIGR01484">
    <property type="entry name" value="HAD-SF-IIB"/>
    <property type="match status" value="1"/>
</dbReference>
<dbReference type="InterPro" id="IPR006379">
    <property type="entry name" value="HAD-SF_hydro_IIB"/>
</dbReference>
<dbReference type="Gene3D" id="3.40.50.1000">
    <property type="entry name" value="HAD superfamily/HAD-like"/>
    <property type="match status" value="1"/>
</dbReference>
<dbReference type="RefSeq" id="WP_005423263.1">
    <property type="nucleotide sequence ID" value="NZ_CM001401.1"/>
</dbReference>
<dbReference type="GO" id="GO:0000287">
    <property type="term" value="F:magnesium ion binding"/>
    <property type="evidence" value="ECO:0007669"/>
    <property type="project" value="TreeGrafter"/>
</dbReference>
<dbReference type="PROSITE" id="PS01228">
    <property type="entry name" value="COF_1"/>
    <property type="match status" value="1"/>
</dbReference>
<dbReference type="AlphaFoldDB" id="A0AAV3EN72"/>
<dbReference type="PANTHER" id="PTHR10000">
    <property type="entry name" value="PHOSPHOSERINE PHOSPHATASE"/>
    <property type="match status" value="1"/>
</dbReference>
<dbReference type="InterPro" id="IPR036412">
    <property type="entry name" value="HAD-like_sf"/>
</dbReference>
<evidence type="ECO:0000313" key="1">
    <source>
        <dbReference type="EMBL" id="EHN68211.1"/>
    </source>
</evidence>
<dbReference type="Pfam" id="PF08282">
    <property type="entry name" value="Hydrolase_3"/>
    <property type="match status" value="1"/>
</dbReference>
<dbReference type="EMBL" id="AHIH01000013">
    <property type="protein sequence ID" value="EHN68211.1"/>
    <property type="molecule type" value="Genomic_DNA"/>
</dbReference>
<evidence type="ECO:0000313" key="2">
    <source>
        <dbReference type="Proteomes" id="UP000004521"/>
    </source>
</evidence>
<dbReference type="PROSITE" id="PS01229">
    <property type="entry name" value="COF_2"/>
    <property type="match status" value="1"/>
</dbReference>
<dbReference type="SUPFAM" id="SSF56784">
    <property type="entry name" value="HAD-like"/>
    <property type="match status" value="1"/>
</dbReference>
<dbReference type="GO" id="GO:0016791">
    <property type="term" value="F:phosphatase activity"/>
    <property type="evidence" value="ECO:0007669"/>
    <property type="project" value="TreeGrafter"/>
</dbReference>
<dbReference type="InterPro" id="IPR000150">
    <property type="entry name" value="Cof"/>
</dbReference>
<dbReference type="Gene3D" id="3.30.1240.10">
    <property type="match status" value="1"/>
</dbReference>
<reference evidence="1 2" key="1">
    <citation type="journal article" date="2012" name="J. Bacteriol.">
        <title>Draft Genome Sequence of Vibrio fischeri SR5, a Strain Isolated from the Light Organ of the Mediterranean Squid Sepiola robusta.</title>
        <authorList>
            <person name="Gyllborg M.C."/>
            <person name="Sahl J.W."/>
            <person name="Cronin D.C.III."/>
            <person name="Rasko D.A."/>
            <person name="Mandel M.J."/>
        </authorList>
    </citation>
    <scope>NUCLEOTIDE SEQUENCE [LARGE SCALE GENOMIC DNA]</scope>
    <source>
        <strain evidence="1 2">SR5</strain>
    </source>
</reference>
<dbReference type="NCBIfam" id="TIGR00099">
    <property type="entry name" value="Cof-subfamily"/>
    <property type="match status" value="1"/>
</dbReference>
<keyword evidence="1" id="KW-0378">Hydrolase</keyword>
<name>A0AAV3EN72_ALIFS</name>
<protein>
    <submittedName>
        <fullName evidence="1">Hydrolase</fullName>
    </submittedName>
</protein>
<gene>
    <name evidence="1" type="ORF">VFSR5_A0793</name>
</gene>
<dbReference type="Proteomes" id="UP000004521">
    <property type="component" value="Chromosome II"/>
</dbReference>
<organism evidence="1 2">
    <name type="scientific">Aliivibrio fischeri SR5</name>
    <dbReference type="NCBI Taxonomy" id="1088719"/>
    <lineage>
        <taxon>Bacteria</taxon>
        <taxon>Pseudomonadati</taxon>
        <taxon>Pseudomonadota</taxon>
        <taxon>Gammaproteobacteria</taxon>
        <taxon>Vibrionales</taxon>
        <taxon>Vibrionaceae</taxon>
        <taxon>Aliivibrio</taxon>
    </lineage>
</organism>
<comment type="caution">
    <text evidence="1">The sequence shown here is derived from an EMBL/GenBank/DDBJ whole genome shotgun (WGS) entry which is preliminary data.</text>
</comment>
<accession>A0AAV3EN72</accession>